<dbReference type="PANTHER" id="PTHR43046">
    <property type="entry name" value="GDP-MANNOSE MANNOSYL HYDROLASE"/>
    <property type="match status" value="1"/>
</dbReference>
<dbReference type="PANTHER" id="PTHR43046:SF14">
    <property type="entry name" value="MUTT_NUDIX FAMILY PROTEIN"/>
    <property type="match status" value="1"/>
</dbReference>
<evidence type="ECO:0000313" key="6">
    <source>
        <dbReference type="Proteomes" id="UP000244904"/>
    </source>
</evidence>
<dbReference type="InterPro" id="IPR015797">
    <property type="entry name" value="NUDIX_hydrolase-like_dom_sf"/>
</dbReference>
<comment type="similarity">
    <text evidence="3">Belongs to the Nudix hydrolase family.</text>
</comment>
<organism evidence="5 6">
    <name type="scientific">Pseudoprimorskyibacter insulae</name>
    <dbReference type="NCBI Taxonomy" id="1695997"/>
    <lineage>
        <taxon>Bacteria</taxon>
        <taxon>Pseudomonadati</taxon>
        <taxon>Pseudomonadota</taxon>
        <taxon>Alphaproteobacteria</taxon>
        <taxon>Rhodobacterales</taxon>
        <taxon>Paracoccaceae</taxon>
        <taxon>Pseudoprimorskyibacter</taxon>
    </lineage>
</organism>
<feature type="domain" description="Nudix hydrolase" evidence="4">
    <location>
        <begin position="40"/>
        <end position="176"/>
    </location>
</feature>
<dbReference type="InterPro" id="IPR000086">
    <property type="entry name" value="NUDIX_hydrolase_dom"/>
</dbReference>
<dbReference type="RefSeq" id="WP_181389518.1">
    <property type="nucleotide sequence ID" value="NZ_OMOJ01000014.1"/>
</dbReference>
<evidence type="ECO:0000256" key="1">
    <source>
        <dbReference type="ARBA" id="ARBA00001946"/>
    </source>
</evidence>
<proteinExistence type="inferred from homology"/>
<sequence length="179" mass="20123">MAWKVINHQIILDRPPYLRVRQEQVEVRPGQVIDDFYQVDLVEFAMVIPFLENGKVLVIRQYKHGPRKEIYGFPAGLLDPGEAPDIAARRELLEETGLEAPSLQGLGHFINDGNQGCGGGHYFYATGCRRVARPDPGDLEDFAYLELTPDEITQAIRAGQFAVIHHAAAWGLWTMLGQR</sequence>
<keyword evidence="2 3" id="KW-0378">Hydrolase</keyword>
<dbReference type="InterPro" id="IPR020476">
    <property type="entry name" value="Nudix_hydrolase"/>
</dbReference>
<dbReference type="EMBL" id="OMOJ01000014">
    <property type="protein sequence ID" value="SPF81789.1"/>
    <property type="molecule type" value="Genomic_DNA"/>
</dbReference>
<dbReference type="Gene3D" id="3.90.79.10">
    <property type="entry name" value="Nucleoside Triphosphate Pyrophosphohydrolase"/>
    <property type="match status" value="1"/>
</dbReference>
<name>A0A2R8B122_9RHOB</name>
<protein>
    <submittedName>
        <fullName evidence="5">Methanol dehydrogenase activator</fullName>
        <ecNumber evidence="5">3.-.-.-</ecNumber>
    </submittedName>
</protein>
<evidence type="ECO:0000313" key="5">
    <source>
        <dbReference type="EMBL" id="SPF81789.1"/>
    </source>
</evidence>
<dbReference type="PROSITE" id="PS51462">
    <property type="entry name" value="NUDIX"/>
    <property type="match status" value="1"/>
</dbReference>
<dbReference type="PRINTS" id="PR00502">
    <property type="entry name" value="NUDIXFAMILY"/>
</dbReference>
<comment type="cofactor">
    <cofactor evidence="1">
        <name>Mg(2+)</name>
        <dbReference type="ChEBI" id="CHEBI:18420"/>
    </cofactor>
</comment>
<dbReference type="Pfam" id="PF00293">
    <property type="entry name" value="NUDIX"/>
    <property type="match status" value="1"/>
</dbReference>
<evidence type="ECO:0000259" key="4">
    <source>
        <dbReference type="PROSITE" id="PS51462"/>
    </source>
</evidence>
<dbReference type="SUPFAM" id="SSF55811">
    <property type="entry name" value="Nudix"/>
    <property type="match status" value="1"/>
</dbReference>
<accession>A0A2R8B122</accession>
<dbReference type="AlphaFoldDB" id="A0A2R8B122"/>
<dbReference type="InterPro" id="IPR020084">
    <property type="entry name" value="NUDIX_hydrolase_CS"/>
</dbReference>
<dbReference type="EC" id="3.-.-.-" evidence="5"/>
<dbReference type="PROSITE" id="PS00893">
    <property type="entry name" value="NUDIX_BOX"/>
    <property type="match status" value="1"/>
</dbReference>
<dbReference type="CDD" id="cd03424">
    <property type="entry name" value="NUDIX_ADPRase_Nudt5_UGPPase_Nudt14"/>
    <property type="match status" value="1"/>
</dbReference>
<keyword evidence="6" id="KW-1185">Reference proteome</keyword>
<dbReference type="Proteomes" id="UP000244904">
    <property type="component" value="Unassembled WGS sequence"/>
</dbReference>
<reference evidence="6" key="1">
    <citation type="submission" date="2018-03" db="EMBL/GenBank/DDBJ databases">
        <authorList>
            <person name="Rodrigo-Torres L."/>
            <person name="Arahal R. D."/>
            <person name="Lucena T."/>
        </authorList>
    </citation>
    <scope>NUCLEOTIDE SEQUENCE [LARGE SCALE GENOMIC DNA]</scope>
    <source>
        <strain evidence="6">CECT 8871</strain>
    </source>
</reference>
<gene>
    <name evidence="5" type="primary">act</name>
    <name evidence="5" type="ORF">PRI8871_03614</name>
</gene>
<evidence type="ECO:0000256" key="2">
    <source>
        <dbReference type="ARBA" id="ARBA00022801"/>
    </source>
</evidence>
<dbReference type="GO" id="GO:0016787">
    <property type="term" value="F:hydrolase activity"/>
    <property type="evidence" value="ECO:0007669"/>
    <property type="project" value="UniProtKB-KW"/>
</dbReference>
<evidence type="ECO:0000256" key="3">
    <source>
        <dbReference type="RuleBase" id="RU003476"/>
    </source>
</evidence>